<dbReference type="RefSeq" id="WP_273612799.1">
    <property type="nucleotide sequence ID" value="NZ_CP117416.1"/>
</dbReference>
<dbReference type="AlphaFoldDB" id="A0AAX3LWD3"/>
<accession>A0AAX3LWD3</accession>
<name>A0AAX3LWD3_9BACL</name>
<dbReference type="Proteomes" id="UP001220509">
    <property type="component" value="Chromosome"/>
</dbReference>
<evidence type="ECO:0000313" key="1">
    <source>
        <dbReference type="EMBL" id="WCT54257.1"/>
    </source>
</evidence>
<dbReference type="KEGG" id="pka:PQ456_13710"/>
<reference evidence="1 2" key="1">
    <citation type="submission" date="2023-02" db="EMBL/GenBank/DDBJ databases">
        <title>Genome sequence of Paenibacillus kyungheensis KACC 18744.</title>
        <authorList>
            <person name="Kim S."/>
            <person name="Heo J."/>
            <person name="Kwon S.-W."/>
        </authorList>
    </citation>
    <scope>NUCLEOTIDE SEQUENCE [LARGE SCALE GENOMIC DNA]</scope>
    <source>
        <strain evidence="1 2">KACC 18744</strain>
    </source>
</reference>
<protein>
    <submittedName>
        <fullName evidence="1">Uncharacterized protein</fullName>
    </submittedName>
</protein>
<sequence>MSRCVSADGSEHHTVLGWNGIHFPLYSAAASKLSGDKLGR</sequence>
<dbReference type="EMBL" id="CP117416">
    <property type="protein sequence ID" value="WCT54257.1"/>
    <property type="molecule type" value="Genomic_DNA"/>
</dbReference>
<proteinExistence type="predicted"/>
<gene>
    <name evidence="1" type="ORF">PQ456_13710</name>
</gene>
<keyword evidence="2" id="KW-1185">Reference proteome</keyword>
<evidence type="ECO:0000313" key="2">
    <source>
        <dbReference type="Proteomes" id="UP001220509"/>
    </source>
</evidence>
<organism evidence="1 2">
    <name type="scientific">Paenibacillus kyungheensis</name>
    <dbReference type="NCBI Taxonomy" id="1452732"/>
    <lineage>
        <taxon>Bacteria</taxon>
        <taxon>Bacillati</taxon>
        <taxon>Bacillota</taxon>
        <taxon>Bacilli</taxon>
        <taxon>Bacillales</taxon>
        <taxon>Paenibacillaceae</taxon>
        <taxon>Paenibacillus</taxon>
    </lineage>
</organism>